<organism evidence="2 3">
    <name type="scientific">Tetzosporium hominis</name>
    <dbReference type="NCBI Taxonomy" id="2020506"/>
    <lineage>
        <taxon>Bacteria</taxon>
        <taxon>Bacillati</taxon>
        <taxon>Bacillota</taxon>
        <taxon>Bacilli</taxon>
        <taxon>Bacillales</taxon>
        <taxon>Caryophanaceae</taxon>
        <taxon>Tetzosporium</taxon>
    </lineage>
</organism>
<protein>
    <recommendedName>
        <fullName evidence="1">DUF1659 domain-containing protein</fullName>
    </recommendedName>
</protein>
<accession>A0A264W5C2</accession>
<evidence type="ECO:0000313" key="3">
    <source>
        <dbReference type="Proteomes" id="UP000217065"/>
    </source>
</evidence>
<keyword evidence="3" id="KW-1185">Reference proteome</keyword>
<dbReference type="Pfam" id="PF07872">
    <property type="entry name" value="DUF1659"/>
    <property type="match status" value="1"/>
</dbReference>
<dbReference type="Proteomes" id="UP000217065">
    <property type="component" value="Unassembled WGS sequence"/>
</dbReference>
<dbReference type="AlphaFoldDB" id="A0A264W5C2"/>
<proteinExistence type="predicted"/>
<sequence length="77" mass="8615">MKEVNNMANYILKSSVLRLVYDDGMTADNKPKRHSKSYIHIEPTSSADAMYQVAVQLGSLSAKELLSAEKQEVDEII</sequence>
<evidence type="ECO:0000259" key="1">
    <source>
        <dbReference type="Pfam" id="PF07872"/>
    </source>
</evidence>
<dbReference type="EMBL" id="NOKQ01000187">
    <property type="protein sequence ID" value="OZS78755.1"/>
    <property type="molecule type" value="Genomic_DNA"/>
</dbReference>
<dbReference type="InterPro" id="IPR012454">
    <property type="entry name" value="DUF1659"/>
</dbReference>
<reference evidence="2 3" key="1">
    <citation type="submission" date="2017-07" db="EMBL/GenBank/DDBJ databases">
        <title>Tetzosporium hominis gen.nov. sp.nov.</title>
        <authorList>
            <person name="Tetz G."/>
            <person name="Tetz V."/>
        </authorList>
    </citation>
    <scope>NUCLEOTIDE SEQUENCE [LARGE SCALE GENOMIC DNA]</scope>
    <source>
        <strain evidence="2 3">VT-49</strain>
    </source>
</reference>
<evidence type="ECO:0000313" key="2">
    <source>
        <dbReference type="EMBL" id="OZS78755.1"/>
    </source>
</evidence>
<feature type="domain" description="DUF1659" evidence="1">
    <location>
        <begin position="9"/>
        <end position="77"/>
    </location>
</feature>
<dbReference type="OrthoDB" id="2453601at2"/>
<gene>
    <name evidence="2" type="ORF">CF394_04245</name>
</gene>
<name>A0A264W5C2_9BACL</name>
<comment type="caution">
    <text evidence="2">The sequence shown here is derived from an EMBL/GenBank/DDBJ whole genome shotgun (WGS) entry which is preliminary data.</text>
</comment>